<proteinExistence type="predicted"/>
<evidence type="ECO:0000259" key="1">
    <source>
        <dbReference type="PROSITE" id="PS50878"/>
    </source>
</evidence>
<organism evidence="3">
    <name type="scientific">Fagus sylvatica</name>
    <name type="common">Beechnut</name>
    <dbReference type="NCBI Taxonomy" id="28930"/>
    <lineage>
        <taxon>Eukaryota</taxon>
        <taxon>Viridiplantae</taxon>
        <taxon>Streptophyta</taxon>
        <taxon>Embryophyta</taxon>
        <taxon>Tracheophyta</taxon>
        <taxon>Spermatophyta</taxon>
        <taxon>Magnoliopsida</taxon>
        <taxon>eudicotyledons</taxon>
        <taxon>Gunneridae</taxon>
        <taxon>Pentapetalae</taxon>
        <taxon>rosids</taxon>
        <taxon>fabids</taxon>
        <taxon>Fagales</taxon>
        <taxon>Fagaceae</taxon>
        <taxon>Fagus</taxon>
    </lineage>
</organism>
<dbReference type="EMBL" id="OIVN01003433">
    <property type="protein sequence ID" value="SPD11162.1"/>
    <property type="molecule type" value="Genomic_DNA"/>
</dbReference>
<dbReference type="PROSITE" id="PS50878">
    <property type="entry name" value="RT_POL"/>
    <property type="match status" value="1"/>
</dbReference>
<dbReference type="InterPro" id="IPR036691">
    <property type="entry name" value="Endo/exonu/phosph_ase_sf"/>
</dbReference>
<evidence type="ECO:0000313" key="3">
    <source>
        <dbReference type="EMBL" id="SPD11162.1"/>
    </source>
</evidence>
<feature type="domain" description="Reverse transcriptase" evidence="1">
    <location>
        <begin position="698"/>
        <end position="978"/>
    </location>
</feature>
<dbReference type="InterPro" id="IPR053168">
    <property type="entry name" value="Glutamic_endopeptidase"/>
</dbReference>
<dbReference type="CDD" id="cd01650">
    <property type="entry name" value="RT_nLTR_like"/>
    <property type="match status" value="1"/>
</dbReference>
<dbReference type="Pfam" id="PF03080">
    <property type="entry name" value="Neprosin"/>
    <property type="match status" value="1"/>
</dbReference>
<gene>
    <name evidence="3" type="ORF">FSB_LOCUS39044</name>
</gene>
<dbReference type="InterPro" id="IPR043502">
    <property type="entry name" value="DNA/RNA_pol_sf"/>
</dbReference>
<sequence length="1325" mass="151292">MEPNSIPGGLEVNSSLDDIFQDWRKYGECPEGTIPIRRPHKDEYRRVKFLNSHHTSKSIGSNHEYAIVVAKRGNYYGAKARLNVWNPAIYNGEASFSQIWITKGPFNDINTIEAGWMVDQPNNLTRFFIYWTSDGYKNTGCFNLHCPGFVQTNFKYGIGAAIKPLSSYNGQQRDINIAIYKHAQTGHWWLNLQGQQLGYWPDSIFNRLKDGADVISWGGEIVNLELGGHHTSTQMGSGHFPREGFRRACYFSLLGILTTNSNTGNFKDPENVKRLVSKPSCYDLHIANYRSAGYGLHFYYGDITGIGALAALLMFNLEVGFSRTNIDSLCGIGRSTKKGQRHQGFIGEKGRVIKGEREAPRLHQIDYDRGRPVCATWTPGVLARGDRRIPSPPLKSILSHLTQAMVGFSDFISDCELLDPPLEGGRFTWSNGREIEAMSRLDRFLFSAEWDEKFPSIKQQRLARLLSDHFPLMLECGSAHQGRRPFRFENMWLHSDGFVERVKNWWNQESFGNVLVKKNQLLADLYALEVLAEDRRLSDGEKIRKFELVEELERTFLLEEISWRQKSREIWLREGGKNTKYFHRLANSHRWSNSISSLLINGVLFSDQLSIANAITQFYPGLYSEDIRWRPKLDNLEFSSIFGEDADWLAHPFDEEEVVGVLKAFNGDKAPGLDGFPMLFFQTCWEVVRVDILAVINQFHEVGMFAKSLNATFLTLIPKKFAAVEVKDFRPISLVGGIYKLLAKLLANRLRMVLHKIISPSQNAFVQGRQILDSVLIANEVLESRLKEGTPGLLCKLDIEKAYDHVNWDFLIYLLQRCGFPRKWCDWIWFCISTVRFSVLINGSPQGFFASSRGLRQGDPLSLLLFVLIMENLSRLMDRAFGRGYLSGFEVGSGETNPILVPHLLFADDTLIFCPADTLQMEHLRAVFTWFEVVSGLKVNLGKFEMVPVGVVPNLEELVEILGCRPRSLLMTYLGLPLGAKFNSKIIWNTVLEKMEKRLGGWRRLYLSKGGEVKKMHFVNWSQWLWRYGMERDGNWRKVVEAKYGNMWGGWCTKAVKGSYGVSLWKSIQQGWVCFSPCISYLVGTGDSVQFWHHNWCTPLPLKLLSPELFSIAREGEASVAALLSIRDGALHWDINFLRNIQDWELEFLCSFMDVIYSLRIDGNGVDKFCWKKSASLGFFVKSYYRCLSPPPSTFPWKSLWKTKVPPRVAFFTWTAVLGKLPTIDNLRKRGMVLVNRCCMCKAAAESDDHLFLHCPLAKDLWDTAPSLFEVSWVMPQQATINAAKSMKGTPYWMAPELVTRVYKGELDLETYICSDVYGTCNQVK</sequence>
<dbReference type="InterPro" id="IPR026960">
    <property type="entry name" value="RVT-Znf"/>
</dbReference>
<dbReference type="Pfam" id="PF13966">
    <property type="entry name" value="zf-RVT"/>
    <property type="match status" value="1"/>
</dbReference>
<evidence type="ECO:0000259" key="2">
    <source>
        <dbReference type="PROSITE" id="PS52045"/>
    </source>
</evidence>
<feature type="domain" description="Neprosin PEP catalytic" evidence="2">
    <location>
        <begin position="57"/>
        <end position="307"/>
    </location>
</feature>
<dbReference type="Gene3D" id="3.60.10.10">
    <property type="entry name" value="Endonuclease/exonuclease/phosphatase"/>
    <property type="match status" value="1"/>
</dbReference>
<name>A0A2N9HG69_FAGSY</name>
<dbReference type="SUPFAM" id="SSF56672">
    <property type="entry name" value="DNA/RNA polymerases"/>
    <property type="match status" value="1"/>
</dbReference>
<dbReference type="PANTHER" id="PTHR31589:SF221">
    <property type="entry name" value="LIGASE, PUTATIVE (DUF239)-RELATED"/>
    <property type="match status" value="1"/>
</dbReference>
<protein>
    <submittedName>
        <fullName evidence="3">Uncharacterized protein</fullName>
    </submittedName>
</protein>
<accession>A0A2N9HG69</accession>
<reference evidence="3" key="1">
    <citation type="submission" date="2018-02" db="EMBL/GenBank/DDBJ databases">
        <authorList>
            <person name="Cohen D.B."/>
            <person name="Kent A.D."/>
        </authorList>
    </citation>
    <scope>NUCLEOTIDE SEQUENCE</scope>
</reference>
<dbReference type="PROSITE" id="PS52045">
    <property type="entry name" value="NEPROSIN_PEP_CD"/>
    <property type="match status" value="1"/>
</dbReference>
<dbReference type="InterPro" id="IPR000477">
    <property type="entry name" value="RT_dom"/>
</dbReference>
<dbReference type="SUPFAM" id="SSF56219">
    <property type="entry name" value="DNase I-like"/>
    <property type="match status" value="1"/>
</dbReference>
<dbReference type="PANTHER" id="PTHR31589">
    <property type="entry name" value="PROTEIN, PUTATIVE (DUF239)-RELATED-RELATED"/>
    <property type="match status" value="1"/>
</dbReference>
<dbReference type="Pfam" id="PF00078">
    <property type="entry name" value="RVT_1"/>
    <property type="match status" value="1"/>
</dbReference>
<dbReference type="Gene3D" id="3.90.1320.10">
    <property type="entry name" value="Outer-capsid protein sigma 3, large lobe"/>
    <property type="match status" value="1"/>
</dbReference>
<dbReference type="InterPro" id="IPR004314">
    <property type="entry name" value="Neprosin"/>
</dbReference>